<dbReference type="InterPro" id="IPR009050">
    <property type="entry name" value="Globin-like_sf"/>
</dbReference>
<reference evidence="2 5" key="6">
    <citation type="journal article" date="2005" name="PLoS Comput. Biol.">
        <title>Combined evidence annotation of transposable elements in genome sequences.</title>
        <authorList>
            <person name="Quesneville H."/>
            <person name="Bergman C.M."/>
            <person name="Andrieu O."/>
            <person name="Autard D."/>
            <person name="Nouaud D."/>
            <person name="Ashburner M."/>
            <person name="Anxolabehere D."/>
        </authorList>
    </citation>
    <scope>NUCLEOTIDE SEQUENCE [LARGE SCALE GENOMIC DNA]</scope>
    <source>
        <strain evidence="5">Berkeley</strain>
    </source>
</reference>
<dbReference type="FunCoup" id="Q9I7P6">
    <property type="interactions" value="7"/>
</dbReference>
<accession>Q4V5J0</accession>
<dbReference type="BioGRID-ORCS" id="40726">
    <property type="hits" value="0 hits in 1 CRISPR screen"/>
</dbReference>
<dbReference type="SMR" id="Q9I7P6"/>
<evidence type="ECO:0000313" key="3">
    <source>
        <dbReference type="EMBL" id="AAY55082.1"/>
    </source>
</evidence>
<organism evidence="2 5">
    <name type="scientific">Drosophila melanogaster</name>
    <name type="common">Fruit fly</name>
    <dbReference type="NCBI Taxonomy" id="7227"/>
    <lineage>
        <taxon>Eukaryota</taxon>
        <taxon>Metazoa</taxon>
        <taxon>Ecdysozoa</taxon>
        <taxon>Arthropoda</taxon>
        <taxon>Hexapoda</taxon>
        <taxon>Insecta</taxon>
        <taxon>Pterygota</taxon>
        <taxon>Neoptera</taxon>
        <taxon>Endopterygota</taxon>
        <taxon>Diptera</taxon>
        <taxon>Brachycera</taxon>
        <taxon>Muscomorpha</taxon>
        <taxon>Ephydroidea</taxon>
        <taxon>Drosophilidae</taxon>
        <taxon>Drosophila</taxon>
        <taxon>Sophophora</taxon>
    </lineage>
</organism>
<dbReference type="DNASU" id="40726"/>
<dbReference type="CDD" id="cd01040">
    <property type="entry name" value="Mb-like"/>
    <property type="match status" value="1"/>
</dbReference>
<reference evidence="2 5" key="1">
    <citation type="journal article" date="2000" name="Science">
        <title>The genome sequence of Drosophila melanogaster.</title>
        <authorList>
            <person name="Adams M.D."/>
            <person name="Celniker S.E."/>
            <person name="Holt R.A."/>
            <person name="Evans C.A."/>
            <person name="Gocayne J.D."/>
            <person name="Amanatides P.G."/>
            <person name="Scherer S.E."/>
            <person name="Li P.W."/>
            <person name="Hoskins R.A."/>
            <person name="Galle R.F."/>
            <person name="George R.A."/>
            <person name="Lewis S.E."/>
            <person name="Richards S."/>
            <person name="Ashburner M."/>
            <person name="Henderson S.N."/>
            <person name="Sutton G.G."/>
            <person name="Wortman J.R."/>
            <person name="Yandell M.D."/>
            <person name="Zhang Q."/>
            <person name="Chen L.X."/>
            <person name="Brandon R.C."/>
            <person name="Rogers Y.H."/>
            <person name="Blazej R.G."/>
            <person name="Champe M."/>
            <person name="Pfeiffer B.D."/>
            <person name="Wan K.H."/>
            <person name="Doyle C."/>
            <person name="Baxter E.G."/>
            <person name="Helt G."/>
            <person name="Nelson C.R."/>
            <person name="Gabor G.L."/>
            <person name="Abril J.F."/>
            <person name="Agbayani A."/>
            <person name="An H.J."/>
            <person name="Andrews-Pfannkoch C."/>
            <person name="Baldwin D."/>
            <person name="Ballew R.M."/>
            <person name="Basu A."/>
            <person name="Baxendale J."/>
            <person name="Bayraktaroglu L."/>
            <person name="Beasley E.M."/>
            <person name="Beeson K.Y."/>
            <person name="Benos P.V."/>
            <person name="Berman B.P."/>
            <person name="Bhandari D."/>
            <person name="Bolshakov S."/>
            <person name="Borkova D."/>
            <person name="Botchan M.R."/>
            <person name="Bouck J."/>
            <person name="Brokstein P."/>
            <person name="Brottier P."/>
            <person name="Burtis K.C."/>
            <person name="Busam D.A."/>
            <person name="Butler H."/>
            <person name="Cadieu E."/>
            <person name="Center A."/>
            <person name="Chandra I."/>
            <person name="Cherry J.M."/>
            <person name="Cawley S."/>
            <person name="Dahlke C."/>
            <person name="Davenport L.B."/>
            <person name="Davies P."/>
            <person name="de Pablos B."/>
            <person name="Delcher A."/>
            <person name="Deng Z."/>
            <person name="Mays A.D."/>
            <person name="Dew I."/>
            <person name="Dietz S.M."/>
            <person name="Dodson K."/>
            <person name="Doup L.E."/>
            <person name="Downes M."/>
            <person name="Dugan-Rocha S."/>
            <person name="Dunkov B.C."/>
            <person name="Dunn P."/>
            <person name="Durbin K.J."/>
            <person name="Evangelista C.C."/>
            <person name="Ferraz C."/>
            <person name="Ferriera S."/>
            <person name="Fleischmann W."/>
            <person name="Fosler C."/>
            <person name="Gabrielian A.E."/>
            <person name="Garg N.S."/>
            <person name="Gelbart W.M."/>
            <person name="Glasser K."/>
            <person name="Glodek A."/>
            <person name="Gong F."/>
            <person name="Gorrell J.H."/>
            <person name="Gu Z."/>
            <person name="Guan P."/>
            <person name="Harris M."/>
            <person name="Harris N.L."/>
            <person name="Harvey D."/>
            <person name="Heiman T.J."/>
            <person name="Hernandez J.R."/>
            <person name="Houck J."/>
            <person name="Hostin D."/>
            <person name="Houston K.A."/>
            <person name="Howland T.J."/>
            <person name="Wei M.H."/>
            <person name="Ibegwam C."/>
            <person name="Jalali M."/>
            <person name="Kalush F."/>
            <person name="Karpen G.H."/>
            <person name="Ke Z."/>
            <person name="Kennison J.A."/>
            <person name="Ketchum K.A."/>
            <person name="Kimmel B.E."/>
            <person name="Kodira C.D."/>
            <person name="Kraft C."/>
            <person name="Kravitz S."/>
            <person name="Kulp D."/>
            <person name="Lai Z."/>
            <person name="Lasko P."/>
            <person name="Lei Y."/>
            <person name="Levitsky A.A."/>
            <person name="Li J."/>
            <person name="Li Z."/>
            <person name="Liang Y."/>
            <person name="Lin X."/>
            <person name="Liu X."/>
            <person name="Mattei B."/>
            <person name="McIntosh T.C."/>
            <person name="McLeod M.P."/>
            <person name="McPherson D."/>
            <person name="Merkulov G."/>
            <person name="Milshina N.V."/>
            <person name="Mobarry C."/>
            <person name="Morris J."/>
            <person name="Moshrefi A."/>
            <person name="Mount S.M."/>
            <person name="Moy M."/>
            <person name="Murphy B."/>
            <person name="Murphy L."/>
            <person name="Muzny D.M."/>
            <person name="Nelson D.L."/>
            <person name="Nelson D.R."/>
            <person name="Nelson K.A."/>
            <person name="Nixon K."/>
            <person name="Nusskern D.R."/>
            <person name="Pacleb J.M."/>
            <person name="Palazzolo M."/>
            <person name="Pittman G.S."/>
            <person name="Pan S."/>
            <person name="Pollard J."/>
            <person name="Puri V."/>
            <person name="Reese M.G."/>
            <person name="Reinert K."/>
            <person name="Remington K."/>
            <person name="Saunders R.D."/>
            <person name="Scheeler F."/>
            <person name="Shen H."/>
            <person name="Shue B.C."/>
            <person name="Siden-Kiamos I."/>
            <person name="Simpson M."/>
            <person name="Skupski M.P."/>
            <person name="Smith T."/>
            <person name="Spier E."/>
            <person name="Spradling A.C."/>
            <person name="Stapleton M."/>
            <person name="Strong R."/>
            <person name="Sun E."/>
            <person name="Svirskas R."/>
            <person name="Tector C."/>
            <person name="Turner R."/>
            <person name="Venter E."/>
            <person name="Wang A.H."/>
            <person name="Wang X."/>
            <person name="Wang Z.Y."/>
            <person name="Wassarman D.A."/>
            <person name="Weinstock G.M."/>
            <person name="Weissenbach J."/>
            <person name="Williams S.M."/>
            <person name="WoodageT"/>
            <person name="Worley K.C."/>
            <person name="Wu D."/>
            <person name="Yang S."/>
            <person name="Yao Q.A."/>
            <person name="Ye J."/>
            <person name="Yeh R.F."/>
            <person name="Zaveri J.S."/>
            <person name="Zhan M."/>
            <person name="Zhang G."/>
            <person name="Zhao Q."/>
            <person name="Zheng L."/>
            <person name="Zheng X.H."/>
            <person name="Zhong F.N."/>
            <person name="Zhong W."/>
            <person name="Zhou X."/>
            <person name="Zhu S."/>
            <person name="Zhu X."/>
            <person name="Smith H.O."/>
            <person name="Gibbs R.A."/>
            <person name="Myers E.W."/>
            <person name="Rubin G.M."/>
            <person name="Venter J.C."/>
        </authorList>
    </citation>
    <scope>NUCLEOTIDE SEQUENCE [LARGE SCALE GENOMIC DNA]</scope>
    <source>
        <strain evidence="5">Berkeley</strain>
    </source>
</reference>
<dbReference type="HOGENOM" id="CLU_107309_0_0_1"/>
<reference evidence="2" key="12">
    <citation type="journal article" date="2015" name="G3 (Bethesda)">
        <title>Gene Model Annotations for Drosophila melanogaster: The Rule-Benders.</title>
        <authorList>
            <consortium name="FlyBase Consortium"/>
            <person name="Crosby M.A."/>
            <person name="Gramates L.S."/>
            <person name="Dos Santos G."/>
            <person name="Matthews B.B."/>
            <person name="St Pierre S.E."/>
            <person name="Zhou P."/>
            <person name="Schroeder A.J."/>
            <person name="Falls K."/>
            <person name="Emmert D.B."/>
            <person name="Russo S.M."/>
            <person name="Gelbart W.M."/>
            <person name="null"/>
        </authorList>
    </citation>
    <scope>NUCLEOTIDE SEQUENCE</scope>
</reference>
<accession>Q9I7P6</accession>
<dbReference type="SUPFAM" id="SSF46458">
    <property type="entry name" value="Globin-like"/>
    <property type="match status" value="1"/>
</dbReference>
<evidence type="ECO:0000313" key="5">
    <source>
        <dbReference type="Proteomes" id="UP000000803"/>
    </source>
</evidence>
<dbReference type="eggNOG" id="ENOG502TB9X">
    <property type="taxonomic scope" value="Eukaryota"/>
</dbReference>
<dbReference type="AGR" id="FB:FBgn0037385"/>
<gene>
    <name evidence="2 4" type="primary">glob3</name>
    <name evidence="2" type="synonym">DmeGb3</name>
    <name evidence="2" type="synonym">Dmel\CG14675</name>
    <name evidence="2" type="synonym">GLOB3</name>
    <name evidence="2" type="synonym">Glob3</name>
    <name evidence="2 4" type="ORF">CG14675</name>
    <name evidence="2" type="ORF">Dmel_CG14675</name>
</gene>
<reference evidence="2" key="14">
    <citation type="submission" date="2023-12" db="EMBL/GenBank/DDBJ databases">
        <authorList>
            <consortium name="FlyBase"/>
        </authorList>
    </citation>
    <scope>NUCLEOTIDE SEQUENCE</scope>
</reference>
<reference evidence="5" key="4">
    <citation type="journal article" date="2002" name="Genome Biol.">
        <title>The transposable elements of the Drosophila melanogaster euchromatin: a genomics perspective.</title>
        <authorList>
            <person name="Kaminker J.S."/>
            <person name="Bergman C.M."/>
            <person name="Kronmiller B."/>
            <person name="Carlson J."/>
            <person name="Svirskas R."/>
            <person name="Patel S."/>
            <person name="Frise E."/>
            <person name="Wheeler D.A."/>
            <person name="Lewis S.E."/>
            <person name="Rubin G.M."/>
            <person name="Ashburner M."/>
            <person name="Celniker S.E."/>
        </authorList>
    </citation>
    <scope>NUCLEOTIDE SEQUENCE [LARGE SCALE GENOMIC DNA]</scope>
    <source>
        <strain evidence="5">Berkeley</strain>
    </source>
</reference>
<dbReference type="VEuPathDB" id="VectorBase:FBgn0037385"/>
<reference evidence="2 5" key="10">
    <citation type="journal article" date="2007" name="Science">
        <title>Sequence finishing and mapping of Drosophila melanogaster heterochromatin.</title>
        <authorList>
            <person name="Hoskins R.A."/>
            <person name="Carlson J.W."/>
            <person name="Kennedy C."/>
            <person name="Acevedo D."/>
            <person name="Evans-Holm M."/>
            <person name="Frise E."/>
            <person name="Wan K.H."/>
            <person name="Park S."/>
            <person name="Mendez-Lago M."/>
            <person name="Rossi F."/>
            <person name="Villasante A."/>
            <person name="Dimitri P."/>
            <person name="Karpen G.H."/>
            <person name="Celniker S.E."/>
        </authorList>
    </citation>
    <scope>NUCLEOTIDE SEQUENCE [LARGE SCALE GENOMIC DNA]</scope>
    <source>
        <strain evidence="5">Berkeley</strain>
    </source>
</reference>
<dbReference type="PaxDb" id="7227-FBpp0078289"/>
<name>Q9I7P6_DROME</name>
<dbReference type="EMBL" id="AE014297">
    <property type="protein sequence ID" value="AAG22211.3"/>
    <property type="molecule type" value="Genomic_DNA"/>
</dbReference>
<dbReference type="OMA" id="VFQLMIN"/>
<protein>
    <submittedName>
        <fullName evidence="2">Globin 3</fullName>
    </submittedName>
    <submittedName>
        <fullName evidence="3">IP07107p</fullName>
    </submittedName>
</protein>
<dbReference type="FlyBase" id="FBgn0037385">
    <property type="gene designation" value="glob3"/>
</dbReference>
<reference evidence="2" key="13">
    <citation type="journal article" date="2015" name="Genome Res.">
        <title>The Release 6 reference sequence of the Drosophila melanogaster genome.</title>
        <authorList>
            <person name="Hoskins R.A."/>
            <person name="Carlson J.W."/>
            <person name="Wan K.H."/>
            <person name="Park S."/>
            <person name="Mendez I."/>
            <person name="Galle S.E."/>
            <person name="Booth B.W."/>
            <person name="Pfeiffer B.D."/>
            <person name="George R.A."/>
            <person name="Svirskas R."/>
            <person name="Krzywinski M."/>
            <person name="Schein J."/>
            <person name="Accardo M.C."/>
            <person name="Damia E."/>
            <person name="Messina G."/>
            <person name="Mendez-Lago M."/>
            <person name="de Pablos B."/>
            <person name="Demakova O.V."/>
            <person name="Andreyeva E.N."/>
            <person name="Boldyreva L.V."/>
            <person name="Marra M."/>
            <person name="Carvalho A.B."/>
            <person name="Dimitri P."/>
            <person name="Villasante A."/>
            <person name="Zhimulev I.F."/>
            <person name="Rubin G.M."/>
            <person name="Karpen G.H."/>
            <person name="Celniker S.E."/>
        </authorList>
    </citation>
    <scope>NUCLEOTIDE SEQUENCE</scope>
</reference>
<reference evidence="5" key="3">
    <citation type="journal article" date="2002" name="Genome Biol.">
        <title>Annotation of the Drosophila melanogaster euchromatic genome: a systematic review.</title>
        <authorList>
            <person name="Misra S."/>
            <person name="Crosby M.A."/>
            <person name="Mungall C.J."/>
            <person name="Matthews B.B."/>
            <person name="Campbell K.S."/>
            <person name="Hradecky P."/>
            <person name="Huang Y."/>
            <person name="Kaminker J.S."/>
            <person name="Millburn G.H."/>
            <person name="Prochnik S.E."/>
            <person name="Smith C.D."/>
            <person name="Tupy J.L."/>
            <person name="Whitfied E.J."/>
            <person name="Bayraktaroglu L."/>
            <person name="Berman B.P."/>
            <person name="Bettencourt B.R."/>
            <person name="Celniker S.E."/>
            <person name="de Grey A.D."/>
            <person name="Drysdale R.A."/>
            <person name="Harris N.L."/>
            <person name="Richter J."/>
            <person name="Russo S."/>
            <person name="Schroeder A.J."/>
            <person name="Shu S.Q."/>
            <person name="Stapleton M."/>
            <person name="Yamada C."/>
            <person name="Ashburner M."/>
            <person name="Gelbart W.M."/>
            <person name="Rubin G.M."/>
            <person name="Lewis S.E."/>
        </authorList>
    </citation>
    <scope>GENOME REANNOTATION</scope>
    <source>
        <strain evidence="5">Berkeley</strain>
    </source>
</reference>
<dbReference type="KEGG" id="dme:Dmel_CG14675"/>
<evidence type="ECO:0000313" key="2">
    <source>
        <dbReference type="EMBL" id="AAG22211.3"/>
    </source>
</evidence>
<dbReference type="RefSeq" id="NP_649597.3">
    <property type="nucleotide sequence ID" value="NM_141340.3"/>
</dbReference>
<dbReference type="Gene3D" id="1.10.490.10">
    <property type="entry name" value="Globins"/>
    <property type="match status" value="1"/>
</dbReference>
<reference evidence="3" key="7">
    <citation type="submission" date="2005-05" db="EMBL/GenBank/DDBJ databases">
        <authorList>
            <person name="Stapleton M."/>
            <person name="Carlson J."/>
            <person name="Chavez C."/>
            <person name="Frise E."/>
            <person name="George R."/>
            <person name="Pacleb J."/>
            <person name="Park S."/>
            <person name="Wan K."/>
            <person name="Yu C."/>
            <person name="Celniker S."/>
        </authorList>
    </citation>
    <scope>NUCLEOTIDE SEQUENCE</scope>
</reference>
<dbReference type="FunFam" id="1.10.490.10:FF:000024">
    <property type="entry name" value="GM10846"/>
    <property type="match status" value="1"/>
</dbReference>
<reference evidence="2" key="15">
    <citation type="submission" date="2024-06" db="EMBL/GenBank/DDBJ databases">
        <title>Drosophila melanogaster release 4 sequence.</title>
        <authorList>
            <consortium name="Berkeley Drosophila Genome Project"/>
            <person name="Celniker S."/>
            <person name="Carlson J."/>
            <person name="Wan K."/>
            <person name="Pfeiffer B."/>
            <person name="Frise E."/>
            <person name="George R."/>
            <person name="Hoskins R."/>
            <person name="Stapleton M."/>
            <person name="Pacleb J."/>
            <person name="Park S."/>
            <person name="Svirskas R."/>
            <person name="Smith E."/>
            <person name="Yu C."/>
            <person name="Rubin G."/>
        </authorList>
    </citation>
    <scope>NUCLEOTIDE SEQUENCE</scope>
</reference>
<keyword evidence="5" id="KW-1185">Reference proteome</keyword>
<dbReference type="UCSC" id="CG14675-RA">
    <property type="organism name" value="d. melanogaster"/>
</dbReference>
<dbReference type="Proteomes" id="UP000000803">
    <property type="component" value="Chromosome 3R"/>
</dbReference>
<dbReference type="GO" id="GO:0005737">
    <property type="term" value="C:cytoplasm"/>
    <property type="evidence" value="ECO:0000255"/>
    <property type="project" value="FlyBase"/>
</dbReference>
<dbReference type="Bgee" id="FBgn0037385">
    <property type="expression patterns" value="Expressed in mid-late elongation-stage spermatid (Drosophila) in testis and 26 other cell types or tissues"/>
</dbReference>
<reference evidence="5" key="2">
    <citation type="journal article" date="2002" name="Genome Biol.">
        <title>Finishing a whole-genome shotgun: release 3 of the Drosophila melanogaster euchromatic genome sequence.</title>
        <authorList>
            <person name="Celniker S.E."/>
            <person name="Wheeler D.A."/>
            <person name="Kronmiller B."/>
            <person name="Carlson J.W."/>
            <person name="Halpern A."/>
            <person name="Patel S."/>
            <person name="Adams M."/>
            <person name="Champe M."/>
            <person name="Dugan S.P."/>
            <person name="Frise E."/>
            <person name="Hodgson A."/>
            <person name="George R.A."/>
            <person name="Hoskins R.A."/>
            <person name="Laverty T."/>
            <person name="Muzny D.M."/>
            <person name="Nelson C.R."/>
            <person name="Pacleb J.M."/>
            <person name="Park S."/>
            <person name="Pfeiffer B.D."/>
            <person name="Richards S."/>
            <person name="Sodergren E.J."/>
            <person name="Svirskas R."/>
            <person name="Tabor P.E."/>
            <person name="Wan K."/>
            <person name="Stapleton M."/>
            <person name="Sutton G.G."/>
            <person name="Venter C."/>
            <person name="Weinstock G."/>
            <person name="Scherer S.E."/>
            <person name="Myers E.W."/>
            <person name="Gibbs R.A."/>
            <person name="Rubin G.M."/>
        </authorList>
    </citation>
    <scope>NUCLEOTIDE SEQUENCE [LARGE SCALE GENOMIC DNA]</scope>
    <source>
        <strain evidence="5">Berkeley</strain>
    </source>
</reference>
<dbReference type="OrthoDB" id="7751476at2759"/>
<dbReference type="EMBL" id="BT022666">
    <property type="protein sequence ID" value="AAY55082.1"/>
    <property type="molecule type" value="mRNA"/>
</dbReference>
<dbReference type="GO" id="GO:0020037">
    <property type="term" value="F:heme binding"/>
    <property type="evidence" value="ECO:0000255"/>
    <property type="project" value="FlyBase"/>
</dbReference>
<reference evidence="2 5" key="5">
    <citation type="journal article" date="2002" name="Genome Biol.">
        <title>Heterochromatic sequences in a Drosophila whole-genome shotgun assembly.</title>
        <authorList>
            <person name="Hoskins R.A."/>
            <person name="Smith C.D."/>
            <person name="Carlson J.W."/>
            <person name="Carvalho A.B."/>
            <person name="Halpern A."/>
            <person name="Kaminker J.S."/>
            <person name="Kennedy C."/>
            <person name="Mungall C.J."/>
            <person name="Sullivan B.A."/>
            <person name="Sutton G.G."/>
            <person name="Yasuhara J.C."/>
            <person name="Wakimoto B.T."/>
            <person name="Myers E.W."/>
            <person name="Celniker S.E."/>
            <person name="Rubin G.M."/>
            <person name="Karpen G.H."/>
        </authorList>
    </citation>
    <scope>NUCLEOTIDE SEQUENCE [LARGE SCALE GENOMIC DNA]</scope>
    <source>
        <strain evidence="5">Berkeley</strain>
    </source>
</reference>
<reference evidence="2 5" key="9">
    <citation type="journal article" date="2007" name="Science">
        <title>The Release 5.1 annotation of Drosophila melanogaster heterochromatin.</title>
        <authorList>
            <person name="Smith C.D."/>
            <person name="Shu S."/>
            <person name="Mungall C.J."/>
            <person name="Karpen G.H."/>
        </authorList>
    </citation>
    <scope>NUCLEOTIDE SEQUENCE [LARGE SCALE GENOMIC DNA]</scope>
    <source>
        <strain evidence="5">Berkeley</strain>
    </source>
</reference>
<dbReference type="GO" id="GO:0019825">
    <property type="term" value="F:oxygen binding"/>
    <property type="evidence" value="ECO:0000255"/>
    <property type="project" value="FlyBase"/>
</dbReference>
<reference evidence="2" key="11">
    <citation type="journal article" date="2015" name="G3 (Bethesda)">
        <title>Gene Model Annotations for Drosophila melanogaster: Impact of High-Throughput Data.</title>
        <authorList>
            <consortium name="FlyBase Consortium"/>
            <person name="Matthews B.B."/>
            <person name="Dos Santos G."/>
            <person name="Crosby M.A."/>
            <person name="Emmert D.B."/>
            <person name="St Pierre S.E."/>
            <person name="Gramates L.S."/>
            <person name="Zhou P."/>
            <person name="Schroeder A.J."/>
            <person name="Falls K."/>
            <person name="Strelets V."/>
            <person name="Russo S.M."/>
            <person name="Gelbart W.M."/>
            <person name="null"/>
        </authorList>
    </citation>
    <scope>NUCLEOTIDE SEQUENCE</scope>
</reference>
<proteinExistence type="evidence at transcript level"/>
<dbReference type="InterPro" id="IPR044399">
    <property type="entry name" value="Mb-like_M"/>
</dbReference>
<dbReference type="AlphaFoldDB" id="Q9I7P6"/>
<feature type="region of interest" description="Disordered" evidence="1">
    <location>
        <begin position="173"/>
        <end position="196"/>
    </location>
</feature>
<dbReference type="GeneID" id="40726"/>
<dbReference type="STRING" id="7227.FBpp0078289"/>
<evidence type="ECO:0000313" key="4">
    <source>
        <dbReference type="FlyBase" id="FBgn0037385"/>
    </source>
</evidence>
<dbReference type="InterPro" id="IPR012292">
    <property type="entry name" value="Globin/Proto"/>
</dbReference>
<sequence length="196" mass="22707">MMSEEVIAKNISLSSLTYPKRIPKIKFGPIKDEMGFTLSERLALRQAWNLVRPFERRYGQDVFYSFLNDYYWGIKKFRNGAELNVKALHSHALRFINFFGLLIEEKDPVVFQLMINDNNHTHNRCHVGSVNIGHLAQALVDYVLKVFHKVSSPSLEQGLSKLVEKFQNYQDQQSNTSGYNRLSKVNFDSRPPRGNP</sequence>
<dbReference type="CTD" id="40726"/>
<reference evidence="2" key="8">
    <citation type="submission" date="2006-08" db="EMBL/GenBank/DDBJ databases">
        <authorList>
            <person name="Celniker S."/>
            <person name="Carlson J."/>
            <person name="Wan K."/>
            <person name="Frise E."/>
            <person name="Hoskins R."/>
            <person name="Park S."/>
            <person name="Svirskas R."/>
            <person name="Rubin G."/>
        </authorList>
    </citation>
    <scope>NUCLEOTIDE SEQUENCE</scope>
</reference>
<evidence type="ECO:0000256" key="1">
    <source>
        <dbReference type="SAM" id="MobiDB-lite"/>
    </source>
</evidence>